<gene>
    <name evidence="7" type="ORF">DYH56_08995</name>
</gene>
<evidence type="ECO:0000256" key="5">
    <source>
        <dbReference type="ARBA" id="ARBA00023139"/>
    </source>
</evidence>
<dbReference type="NCBIfam" id="TIGR00363">
    <property type="entry name" value="MetQ/NlpA family lipoprotein"/>
    <property type="match status" value="1"/>
</dbReference>
<comment type="similarity">
    <text evidence="2">Belongs to the NlpA lipoprotein family.</text>
</comment>
<evidence type="ECO:0000256" key="3">
    <source>
        <dbReference type="ARBA" id="ARBA00022729"/>
    </source>
</evidence>
<dbReference type="PANTHER" id="PTHR30429">
    <property type="entry name" value="D-METHIONINE-BINDING LIPOPROTEIN METQ"/>
    <property type="match status" value="1"/>
</dbReference>
<dbReference type="Proteomes" id="UP000263486">
    <property type="component" value="Unassembled WGS sequence"/>
</dbReference>
<evidence type="ECO:0000256" key="6">
    <source>
        <dbReference type="ARBA" id="ARBA00023288"/>
    </source>
</evidence>
<keyword evidence="3" id="KW-0732">Signal</keyword>
<accession>A0ABX9KGR5</accession>
<sequence length="263" mass="28751">MKKIILLLSLIAIFVGCGKKEAAENNVLRIGASPSPHAEILNLIKDDLAKEGIQLEIVEFTDYVTPNLALNDGEIDANFFQHLPYLEAFSKDRELDLSSVGGVFVSPLSLFSDRIKDLKNLQDGAVIAIPNDPSNGGRALIILEKTGLIKLDPKAGLKATVLDITENPKKLNFKEIDAAQLPRSLQDVDCAFINGNYALDAGIDPVKDAILREGKDSPYANIVAVKTENKDNKKVEALMKALHSEKVKNFIIDKYKGIIAPTF</sequence>
<dbReference type="PANTHER" id="PTHR30429:SF0">
    <property type="entry name" value="METHIONINE-BINDING LIPOPROTEIN METQ"/>
    <property type="match status" value="1"/>
</dbReference>
<dbReference type="PROSITE" id="PS51257">
    <property type="entry name" value="PROKAR_LIPOPROTEIN"/>
    <property type="match status" value="1"/>
</dbReference>
<evidence type="ECO:0000256" key="1">
    <source>
        <dbReference type="ARBA" id="ARBA00004635"/>
    </source>
</evidence>
<dbReference type="InterPro" id="IPR004872">
    <property type="entry name" value="Lipoprotein_NlpA"/>
</dbReference>
<dbReference type="PIRSF" id="PIRSF002854">
    <property type="entry name" value="MetQ"/>
    <property type="match status" value="1"/>
</dbReference>
<keyword evidence="4" id="KW-0472">Membrane</keyword>
<dbReference type="EMBL" id="QUAJ01000014">
    <property type="protein sequence ID" value="REI40955.1"/>
    <property type="molecule type" value="Genomic_DNA"/>
</dbReference>
<keyword evidence="8" id="KW-1185">Reference proteome</keyword>
<dbReference type="SUPFAM" id="SSF53850">
    <property type="entry name" value="Periplasmic binding protein-like II"/>
    <property type="match status" value="1"/>
</dbReference>
<comment type="caution">
    <text evidence="7">The sequence shown here is derived from an EMBL/GenBank/DDBJ whole genome shotgun (WGS) entry which is preliminary data.</text>
</comment>
<evidence type="ECO:0000256" key="4">
    <source>
        <dbReference type="ARBA" id="ARBA00023136"/>
    </source>
</evidence>
<dbReference type="RefSeq" id="WP_114642513.1">
    <property type="nucleotide sequence ID" value="NZ_JAACIO010000010.1"/>
</dbReference>
<proteinExistence type="inferred from homology"/>
<organism evidence="7 8">
    <name type="scientific">Psychrilyobacter piezotolerans</name>
    <dbReference type="NCBI Taxonomy" id="2293438"/>
    <lineage>
        <taxon>Bacteria</taxon>
        <taxon>Fusobacteriati</taxon>
        <taxon>Fusobacteriota</taxon>
        <taxon>Fusobacteriia</taxon>
        <taxon>Fusobacteriales</taxon>
        <taxon>Fusobacteriaceae</taxon>
        <taxon>Psychrilyobacter</taxon>
    </lineage>
</organism>
<evidence type="ECO:0000256" key="2">
    <source>
        <dbReference type="ARBA" id="ARBA00008973"/>
    </source>
</evidence>
<keyword evidence="5" id="KW-0564">Palmitate</keyword>
<evidence type="ECO:0000313" key="8">
    <source>
        <dbReference type="Proteomes" id="UP000263486"/>
    </source>
</evidence>
<dbReference type="Gene3D" id="3.40.190.10">
    <property type="entry name" value="Periplasmic binding protein-like II"/>
    <property type="match status" value="2"/>
</dbReference>
<comment type="subcellular location">
    <subcellularLocation>
        <location evidence="1">Membrane</location>
        <topology evidence="1">Lipid-anchor</topology>
    </subcellularLocation>
</comment>
<keyword evidence="6 7" id="KW-0449">Lipoprotein</keyword>
<dbReference type="Pfam" id="PF03180">
    <property type="entry name" value="Lipoprotein_9"/>
    <property type="match status" value="1"/>
</dbReference>
<evidence type="ECO:0000313" key="7">
    <source>
        <dbReference type="EMBL" id="REI40955.1"/>
    </source>
</evidence>
<protein>
    <submittedName>
        <fullName evidence="7">MetQ/NlpA family lipoprotein</fullName>
    </submittedName>
</protein>
<dbReference type="CDD" id="cd13597">
    <property type="entry name" value="PBP2_lipoprotein_Tp32"/>
    <property type="match status" value="1"/>
</dbReference>
<reference evidence="7 8" key="1">
    <citation type="submission" date="2018-08" db="EMBL/GenBank/DDBJ databases">
        <title>Draft genome sequence of Psychrilyobacter sp. strain SD5 isolated from Black Sea water.</title>
        <authorList>
            <person name="Yadav S."/>
            <person name="Villanueva L."/>
            <person name="Damste J.S.S."/>
        </authorList>
    </citation>
    <scope>NUCLEOTIDE SEQUENCE [LARGE SCALE GENOMIC DNA]</scope>
    <source>
        <strain evidence="7 8">SD5</strain>
    </source>
</reference>
<name>A0ABX9KGR5_9FUSO</name>